<dbReference type="Pfam" id="PF19051">
    <property type="entry name" value="GFO_IDH_MocA_C2"/>
    <property type="match status" value="1"/>
</dbReference>
<dbReference type="PANTHER" id="PTHR43818">
    <property type="entry name" value="BCDNA.GH03377"/>
    <property type="match status" value="1"/>
</dbReference>
<proteinExistence type="predicted"/>
<dbReference type="SUPFAM" id="SSF55347">
    <property type="entry name" value="Glyceraldehyde-3-phosphate dehydrogenase-like, C-terminal domain"/>
    <property type="match status" value="1"/>
</dbReference>
<evidence type="ECO:0000259" key="1">
    <source>
        <dbReference type="Pfam" id="PF01408"/>
    </source>
</evidence>
<dbReference type="SUPFAM" id="SSF51735">
    <property type="entry name" value="NAD(P)-binding Rossmann-fold domains"/>
    <property type="match status" value="1"/>
</dbReference>
<dbReference type="PROSITE" id="PS51318">
    <property type="entry name" value="TAT"/>
    <property type="match status" value="1"/>
</dbReference>
<dbReference type="Proteomes" id="UP001431776">
    <property type="component" value="Unassembled WGS sequence"/>
</dbReference>
<dbReference type="InterPro" id="IPR036291">
    <property type="entry name" value="NAD(P)-bd_dom_sf"/>
</dbReference>
<feature type="domain" description="Gfo/Idh/MocA-like oxidoreductase N-terminal" evidence="1">
    <location>
        <begin position="46"/>
        <end position="168"/>
    </location>
</feature>
<dbReference type="InterPro" id="IPR043906">
    <property type="entry name" value="Gfo/Idh/MocA_OxRdtase_bact_C"/>
</dbReference>
<protein>
    <submittedName>
        <fullName evidence="3">Gfo/Idh/MocA family oxidoreductase</fullName>
    </submittedName>
</protein>
<dbReference type="AlphaFoldDB" id="A0AAW6TYE2"/>
<dbReference type="InterPro" id="IPR050463">
    <property type="entry name" value="Gfo/Idh/MocA_oxidrdct_glycsds"/>
</dbReference>
<sequence>MAMKRVSRRNVLQRGAGLAAAIAVPCFTPCLRATRAGTTAGERLTMGAIGLGGQGMHNLKSFLTCEDLRVLAVCDVDANHLQRAKQTVDAAYGNQDCNVSRDFREVLARDDIDTVLIATPDHWHAILAIEAAKAGKDIYCEKPISLTIAEGRAVADVMQRYGTVYQSGTQRRSNACFRFGVEIAQSGLLGRLRELHCYYHNGPTCPPQKPEPVPDGFDYDLWLGPAPYEPYTPRRCHGTFRWLYDYSGGQLTDLGAHFNDLAQWANGTQESGPTEYEGWAEFPKDGLFDTPVRFGVVATYPDGVRMIIHDETEPGRGPRGNKFVGTDGWVSVDDTGKVTASNDEIMRRLSGAQRGYEYMMGHHRNFLDCVKTRAKPIAPPEVAHRSTTTCHIANICLRLGRKLTWDVGAERFVNDAQANGMMARAMRSPWRL</sequence>
<gene>
    <name evidence="3" type="ORF">QJ522_11320</name>
</gene>
<evidence type="ECO:0000313" key="4">
    <source>
        <dbReference type="Proteomes" id="UP001431776"/>
    </source>
</evidence>
<dbReference type="Gene3D" id="3.40.50.720">
    <property type="entry name" value="NAD(P)-binding Rossmann-like Domain"/>
    <property type="match status" value="1"/>
</dbReference>
<comment type="caution">
    <text evidence="3">The sequence shown here is derived from an EMBL/GenBank/DDBJ whole genome shotgun (WGS) entry which is preliminary data.</text>
</comment>
<feature type="domain" description="Gfo/Idh/MocA-like oxidoreductase bacterial type C-terminal" evidence="2">
    <location>
        <begin position="209"/>
        <end position="431"/>
    </location>
</feature>
<evidence type="ECO:0000313" key="3">
    <source>
        <dbReference type="EMBL" id="MDI6449635.1"/>
    </source>
</evidence>
<dbReference type="Gene3D" id="3.30.360.10">
    <property type="entry name" value="Dihydrodipicolinate Reductase, domain 2"/>
    <property type="match status" value="1"/>
</dbReference>
<dbReference type="InterPro" id="IPR000683">
    <property type="entry name" value="Gfo/Idh/MocA-like_OxRdtase_N"/>
</dbReference>
<dbReference type="GO" id="GO:0000166">
    <property type="term" value="F:nucleotide binding"/>
    <property type="evidence" value="ECO:0007669"/>
    <property type="project" value="InterPro"/>
</dbReference>
<dbReference type="InterPro" id="IPR006311">
    <property type="entry name" value="TAT_signal"/>
</dbReference>
<evidence type="ECO:0000259" key="2">
    <source>
        <dbReference type="Pfam" id="PF19051"/>
    </source>
</evidence>
<organism evidence="3 4">
    <name type="scientific">Anaerobaca lacustris</name>
    <dbReference type="NCBI Taxonomy" id="3044600"/>
    <lineage>
        <taxon>Bacteria</taxon>
        <taxon>Pseudomonadati</taxon>
        <taxon>Planctomycetota</taxon>
        <taxon>Phycisphaerae</taxon>
        <taxon>Sedimentisphaerales</taxon>
        <taxon>Anaerobacaceae</taxon>
        <taxon>Anaerobaca</taxon>
    </lineage>
</organism>
<dbReference type="Pfam" id="PF01408">
    <property type="entry name" value="GFO_IDH_MocA"/>
    <property type="match status" value="1"/>
</dbReference>
<keyword evidence="4" id="KW-1185">Reference proteome</keyword>
<dbReference type="PANTHER" id="PTHR43818:SF5">
    <property type="entry name" value="OXIDOREDUCTASE FAMILY PROTEIN"/>
    <property type="match status" value="1"/>
</dbReference>
<reference evidence="3" key="1">
    <citation type="submission" date="2023-05" db="EMBL/GenBank/DDBJ databases">
        <title>Anaerotaeda fermentans gen. nov., sp. nov., a novel anaerobic planctomycete of the new family within the order Sedimentisphaerales isolated from Taman Peninsula, Russia.</title>
        <authorList>
            <person name="Khomyakova M.A."/>
            <person name="Merkel A.Y."/>
            <person name="Slobodkin A.I."/>
        </authorList>
    </citation>
    <scope>NUCLEOTIDE SEQUENCE</scope>
    <source>
        <strain evidence="3">M17dextr</strain>
    </source>
</reference>
<dbReference type="EMBL" id="JASCXX010000012">
    <property type="protein sequence ID" value="MDI6449635.1"/>
    <property type="molecule type" value="Genomic_DNA"/>
</dbReference>
<dbReference type="RefSeq" id="WP_349245043.1">
    <property type="nucleotide sequence ID" value="NZ_JASCXX010000012.1"/>
</dbReference>
<accession>A0AAW6TYE2</accession>
<name>A0AAW6TYE2_9BACT</name>